<dbReference type="InterPro" id="IPR038441">
    <property type="entry name" value="THAP_Znf_sf"/>
</dbReference>
<dbReference type="Pfam" id="PF05485">
    <property type="entry name" value="THAP"/>
    <property type="match status" value="1"/>
</dbReference>
<dbReference type="PANTHER" id="PTHR46927">
    <property type="entry name" value="AGAP005574-PA"/>
    <property type="match status" value="1"/>
</dbReference>
<dbReference type="Proteomes" id="UP001153292">
    <property type="component" value="Chromosome 12"/>
</dbReference>
<name>A0ABN8AST0_CHISP</name>
<feature type="domain" description="THAP-type" evidence="7">
    <location>
        <begin position="1"/>
        <end position="76"/>
    </location>
</feature>
<dbReference type="SUPFAM" id="SSF57716">
    <property type="entry name" value="Glucocorticoid receptor-like (DNA-binding domain)"/>
    <property type="match status" value="1"/>
</dbReference>
<gene>
    <name evidence="8" type="ORF">CHILSU_LOCUS2011</name>
</gene>
<dbReference type="Gene3D" id="6.20.210.20">
    <property type="entry name" value="THAP domain"/>
    <property type="match status" value="1"/>
</dbReference>
<evidence type="ECO:0000256" key="1">
    <source>
        <dbReference type="ARBA" id="ARBA00022723"/>
    </source>
</evidence>
<evidence type="ECO:0000256" key="5">
    <source>
        <dbReference type="PROSITE-ProRule" id="PRU00309"/>
    </source>
</evidence>
<feature type="region of interest" description="Disordered" evidence="6">
    <location>
        <begin position="181"/>
        <end position="205"/>
    </location>
</feature>
<reference evidence="8" key="1">
    <citation type="submission" date="2021-12" db="EMBL/GenBank/DDBJ databases">
        <authorList>
            <person name="King R."/>
        </authorList>
    </citation>
    <scope>NUCLEOTIDE SEQUENCE</scope>
</reference>
<protein>
    <recommendedName>
        <fullName evidence="7">THAP-type domain-containing protein</fullName>
    </recommendedName>
</protein>
<evidence type="ECO:0000259" key="7">
    <source>
        <dbReference type="PROSITE" id="PS50950"/>
    </source>
</evidence>
<keyword evidence="9" id="KW-1185">Reference proteome</keyword>
<evidence type="ECO:0000256" key="4">
    <source>
        <dbReference type="ARBA" id="ARBA00023125"/>
    </source>
</evidence>
<evidence type="ECO:0000313" key="8">
    <source>
        <dbReference type="EMBL" id="CAH0398885.1"/>
    </source>
</evidence>
<accession>A0ABN8AST0</accession>
<keyword evidence="1" id="KW-0479">Metal-binding</keyword>
<dbReference type="PROSITE" id="PS50950">
    <property type="entry name" value="ZF_THAP"/>
    <property type="match status" value="1"/>
</dbReference>
<dbReference type="EMBL" id="OU963905">
    <property type="protein sequence ID" value="CAH0398885.1"/>
    <property type="molecule type" value="Genomic_DNA"/>
</dbReference>
<evidence type="ECO:0000256" key="3">
    <source>
        <dbReference type="ARBA" id="ARBA00022833"/>
    </source>
</evidence>
<keyword evidence="3" id="KW-0862">Zinc</keyword>
<evidence type="ECO:0000313" key="9">
    <source>
        <dbReference type="Proteomes" id="UP001153292"/>
    </source>
</evidence>
<evidence type="ECO:0000256" key="6">
    <source>
        <dbReference type="SAM" id="MobiDB-lite"/>
    </source>
</evidence>
<dbReference type="SMART" id="SM00980">
    <property type="entry name" value="THAP"/>
    <property type="match status" value="1"/>
</dbReference>
<proteinExistence type="predicted"/>
<keyword evidence="4 5" id="KW-0238">DNA-binding</keyword>
<dbReference type="InterPro" id="IPR052224">
    <property type="entry name" value="THAP_domain_protein"/>
</dbReference>
<evidence type="ECO:0000256" key="2">
    <source>
        <dbReference type="ARBA" id="ARBA00022771"/>
    </source>
</evidence>
<keyword evidence="2 5" id="KW-0863">Zinc-finger</keyword>
<organism evidence="8 9">
    <name type="scientific">Chilo suppressalis</name>
    <name type="common">Asiatic rice borer moth</name>
    <dbReference type="NCBI Taxonomy" id="168631"/>
    <lineage>
        <taxon>Eukaryota</taxon>
        <taxon>Metazoa</taxon>
        <taxon>Ecdysozoa</taxon>
        <taxon>Arthropoda</taxon>
        <taxon>Hexapoda</taxon>
        <taxon>Insecta</taxon>
        <taxon>Pterygota</taxon>
        <taxon>Neoptera</taxon>
        <taxon>Endopterygota</taxon>
        <taxon>Lepidoptera</taxon>
        <taxon>Glossata</taxon>
        <taxon>Ditrysia</taxon>
        <taxon>Pyraloidea</taxon>
        <taxon>Crambidae</taxon>
        <taxon>Crambinae</taxon>
        <taxon>Chilo</taxon>
    </lineage>
</organism>
<sequence length="454" mass="51734">MPDKCAVPLCSYIVGGGHYFPKDSNVLEQWLKAIRRENFYPSNYSRICRKHFQPKDYMIPMNLCPRLKQGAVPSRFPWDKDWVENEATRRKREMRIYQRQKKQEFSLENKLQKNKRIYWIEMKPKTKMKAGVGHENTLRIGGGPNKLVSSSKLDQRLQSIIGKALKGLHTVGVTFPIKDTTPSSSLKVSDRTSLSNPSTCTQPMEEEGLDDTIYDETRPQIPLAADIQTISVLCPSNPSAFCTQTRNPIESFLENKIKGECVNDTLQNAILPQTLPVPAQSTCIFTPSASIRTQPRNPIGSFLEVNIKEEWRDDALNNAPLLQTPVSAQSTFIQHPSCTSSSTQPSNPIEILPEEKIKEEHQNFSIQNAPLPQNKECYVDKNIPTLVQPTISVDLEMRKSQNLEDGIPKWARQLEDRRIAAEKRINLRINSLAEKVEKITNILEEIAKNTRRDR</sequence>
<dbReference type="PANTHER" id="PTHR46927:SF3">
    <property type="entry name" value="THAP-TYPE DOMAIN-CONTAINING PROTEIN"/>
    <property type="match status" value="1"/>
</dbReference>
<dbReference type="InterPro" id="IPR006612">
    <property type="entry name" value="THAP_Znf"/>
</dbReference>
<feature type="compositionally biased region" description="Polar residues" evidence="6">
    <location>
        <begin position="181"/>
        <end position="202"/>
    </location>
</feature>
<dbReference type="SMART" id="SM00692">
    <property type="entry name" value="DM3"/>
    <property type="match status" value="1"/>
</dbReference>